<dbReference type="CDD" id="cd16917">
    <property type="entry name" value="HATPase_UhpB-NarQ-NarX-like"/>
    <property type="match status" value="1"/>
</dbReference>
<dbReference type="InterPro" id="IPR003594">
    <property type="entry name" value="HATPase_dom"/>
</dbReference>
<dbReference type="Proteomes" id="UP000059542">
    <property type="component" value="Chromosome"/>
</dbReference>
<proteinExistence type="predicted"/>
<keyword evidence="1" id="KW-0808">Transferase</keyword>
<evidence type="ECO:0000256" key="4">
    <source>
        <dbReference type="SAM" id="MobiDB-lite"/>
    </source>
</evidence>
<dbReference type="SUPFAM" id="SSF55874">
    <property type="entry name" value="ATPase domain of HSP90 chaperone/DNA topoisomerase II/histidine kinase"/>
    <property type="match status" value="1"/>
</dbReference>
<protein>
    <recommendedName>
        <fullName evidence="5">Histidine kinase/HSP90-like ATPase domain-containing protein</fullName>
    </recommendedName>
</protein>
<gene>
    <name evidence="6" type="ORF">AUC43_15510</name>
</gene>
<evidence type="ECO:0000256" key="3">
    <source>
        <dbReference type="ARBA" id="ARBA00023012"/>
    </source>
</evidence>
<reference evidence="6 7" key="1">
    <citation type="submission" date="2015-12" db="EMBL/GenBank/DDBJ databases">
        <authorList>
            <person name="Shamseldin A."/>
            <person name="Moawad H."/>
            <person name="Abd El-Rahim W.M."/>
            <person name="Sadowsky M.J."/>
        </authorList>
    </citation>
    <scope>NUCLEOTIDE SEQUENCE [LARGE SCALE GENOMIC DNA]</scope>
    <source>
        <strain evidence="6 7">DG5B</strain>
    </source>
</reference>
<dbReference type="GO" id="GO:0016301">
    <property type="term" value="F:kinase activity"/>
    <property type="evidence" value="ECO:0007669"/>
    <property type="project" value="UniProtKB-KW"/>
</dbReference>
<dbReference type="EMBL" id="CP013909">
    <property type="protein sequence ID" value="ALW86368.1"/>
    <property type="molecule type" value="Genomic_DNA"/>
</dbReference>
<dbReference type="PANTHER" id="PTHR24421">
    <property type="entry name" value="NITRATE/NITRITE SENSOR PROTEIN NARX-RELATED"/>
    <property type="match status" value="1"/>
</dbReference>
<name>A0A0U4ASE4_9BACT</name>
<evidence type="ECO:0000256" key="2">
    <source>
        <dbReference type="ARBA" id="ARBA00022777"/>
    </source>
</evidence>
<dbReference type="AlphaFoldDB" id="A0A0U4ASE4"/>
<accession>A0A0U4ASE4</accession>
<keyword evidence="7" id="KW-1185">Reference proteome</keyword>
<keyword evidence="2" id="KW-0418">Kinase</keyword>
<keyword evidence="3" id="KW-0902">Two-component regulatory system</keyword>
<sequence length="95" mass="9947">MYSTKCQGMSELNTLRHASGGAHLRIQLCQQDGNLVLVVEDDGGGFATSPPPDGTAARGMGLRSIGVRVETLGAEPKQHSAPGLGTRTRIQLAHP</sequence>
<dbReference type="KEGG" id="hyg:AUC43_15510"/>
<feature type="region of interest" description="Disordered" evidence="4">
    <location>
        <begin position="73"/>
        <end position="95"/>
    </location>
</feature>
<organism evidence="6 7">
    <name type="scientific">Hymenobacter sedentarius</name>
    <dbReference type="NCBI Taxonomy" id="1411621"/>
    <lineage>
        <taxon>Bacteria</taxon>
        <taxon>Pseudomonadati</taxon>
        <taxon>Bacteroidota</taxon>
        <taxon>Cytophagia</taxon>
        <taxon>Cytophagales</taxon>
        <taxon>Hymenobacteraceae</taxon>
        <taxon>Hymenobacter</taxon>
    </lineage>
</organism>
<dbReference type="InterPro" id="IPR050482">
    <property type="entry name" value="Sensor_HK_TwoCompSys"/>
</dbReference>
<dbReference type="GO" id="GO:0000160">
    <property type="term" value="P:phosphorelay signal transduction system"/>
    <property type="evidence" value="ECO:0007669"/>
    <property type="project" value="UniProtKB-KW"/>
</dbReference>
<evidence type="ECO:0000313" key="7">
    <source>
        <dbReference type="Proteomes" id="UP000059542"/>
    </source>
</evidence>
<evidence type="ECO:0000313" key="6">
    <source>
        <dbReference type="EMBL" id="ALW86368.1"/>
    </source>
</evidence>
<evidence type="ECO:0000259" key="5">
    <source>
        <dbReference type="Pfam" id="PF02518"/>
    </source>
</evidence>
<evidence type="ECO:0000256" key="1">
    <source>
        <dbReference type="ARBA" id="ARBA00022679"/>
    </source>
</evidence>
<dbReference type="STRING" id="1411621.AUC43_15510"/>
<dbReference type="Gene3D" id="3.30.565.10">
    <property type="entry name" value="Histidine kinase-like ATPase, C-terminal domain"/>
    <property type="match status" value="1"/>
</dbReference>
<feature type="domain" description="Histidine kinase/HSP90-like ATPase" evidence="5">
    <location>
        <begin position="13"/>
        <end position="92"/>
    </location>
</feature>
<dbReference type="InterPro" id="IPR036890">
    <property type="entry name" value="HATPase_C_sf"/>
</dbReference>
<dbReference type="Pfam" id="PF02518">
    <property type="entry name" value="HATPase_c"/>
    <property type="match status" value="1"/>
</dbReference>